<dbReference type="EMBL" id="JANJQO010001952">
    <property type="protein sequence ID" value="KAJ2968609.1"/>
    <property type="molecule type" value="Genomic_DNA"/>
</dbReference>
<comment type="caution">
    <text evidence="1">The sequence shown here is derived from an EMBL/GenBank/DDBJ whole genome shotgun (WGS) entry which is preliminary data.</text>
</comment>
<protein>
    <submittedName>
        <fullName evidence="1">Uncharacterized protein</fullName>
    </submittedName>
</protein>
<evidence type="ECO:0000313" key="1">
    <source>
        <dbReference type="EMBL" id="KAJ2968609.1"/>
    </source>
</evidence>
<evidence type="ECO:0000313" key="2">
    <source>
        <dbReference type="Proteomes" id="UP001143910"/>
    </source>
</evidence>
<organism evidence="1 2">
    <name type="scientific">Zarea fungicola</name>
    <dbReference type="NCBI Taxonomy" id="93591"/>
    <lineage>
        <taxon>Eukaryota</taxon>
        <taxon>Fungi</taxon>
        <taxon>Dikarya</taxon>
        <taxon>Ascomycota</taxon>
        <taxon>Pezizomycotina</taxon>
        <taxon>Sordariomycetes</taxon>
        <taxon>Hypocreomycetidae</taxon>
        <taxon>Hypocreales</taxon>
        <taxon>Cordycipitaceae</taxon>
        <taxon>Zarea</taxon>
    </lineage>
</organism>
<dbReference type="Proteomes" id="UP001143910">
    <property type="component" value="Unassembled WGS sequence"/>
</dbReference>
<keyword evidence="2" id="KW-1185">Reference proteome</keyword>
<sequence length="542" mass="59855">MARPAGELMIRIHQLEHKYQQGLHRSDLVNHEEAARRLALATLALRDTNATLESITSEKEFQIVSLKASIDTLKIELLEAKKREQKQLRELQKNSGEIQSLKADLKNSISSVERSNDAEQKAAALACELDNLRPECERLKSQLASHQAVVASNGDLRRQINTLEVELENEKRSKLRAHQAEENLTISDLRSKLQQIEGKLDAEKRDKTGLHKELAESRGQQKLDKERLSALKSKLKETEGTLKVAQADLEESRHKLAASKQKSTKVAELPQKKLTKSMPALAIIEPSIVEAEMSVDDVNIQTPGDETSSGARQPRRRGPDHALLGEKSTFSITPFLNKGRDASQYPDLDSDSSVSNAEVAEMARVERGRVSPESPPARAKRTAGRQPPTKLNAKKTSQGDVQTQSVKAKLGESNANPKSTGRKRPRLGAASDTGLTNDKKNSDSDFALQEPETDHNLPVPEEAPPSKAQEPDVPKRKRKMLIGKAKTMFDDDEMEDANPLRLGPVKRSRAHLAGVSNAFATSGKTFSPLKRERRGVNASFLG</sequence>
<name>A0ACC1MP55_9HYPO</name>
<gene>
    <name evidence="1" type="ORF">NQ176_g9095</name>
</gene>
<reference evidence="1" key="1">
    <citation type="submission" date="2022-08" db="EMBL/GenBank/DDBJ databases">
        <title>Genome Sequence of Lecanicillium fungicola.</title>
        <authorList>
            <person name="Buettner E."/>
        </authorList>
    </citation>
    <scope>NUCLEOTIDE SEQUENCE</scope>
    <source>
        <strain evidence="1">Babe33</strain>
    </source>
</reference>
<proteinExistence type="predicted"/>
<accession>A0ACC1MP55</accession>